<accession>A0A1S1JD53</accession>
<protein>
    <recommendedName>
        <fullName evidence="3">Tryptophan synthase beta chain-like PALP domain-containing protein</fullName>
    </recommendedName>
</protein>
<dbReference type="PANTHER" id="PTHR10314">
    <property type="entry name" value="CYSTATHIONINE BETA-SYNTHASE"/>
    <property type="match status" value="1"/>
</dbReference>
<reference evidence="5 7" key="3">
    <citation type="submission" date="2016-11" db="EMBL/GenBank/DDBJ databases">
        <title>Whole genomes of Flavobacteriaceae.</title>
        <authorList>
            <person name="Stine C."/>
            <person name="Li C."/>
            <person name="Tadesse D."/>
        </authorList>
    </citation>
    <scope>NUCLEOTIDE SEQUENCE [LARGE SCALE GENOMIC DNA]</scope>
    <source>
        <strain evidence="5 7">ATCC BAA-2541</strain>
    </source>
</reference>
<dbReference type="Gene3D" id="3.40.50.1100">
    <property type="match status" value="2"/>
</dbReference>
<dbReference type="AlphaFoldDB" id="A0A1S1JD53"/>
<name>A0A1S1JD53_9FLAO</name>
<evidence type="ECO:0000313" key="4">
    <source>
        <dbReference type="EMBL" id="OHT47046.1"/>
    </source>
</evidence>
<evidence type="ECO:0000313" key="6">
    <source>
        <dbReference type="Proteomes" id="UP000180252"/>
    </source>
</evidence>
<reference evidence="6" key="2">
    <citation type="submission" date="2016-09" db="EMBL/GenBank/DDBJ databases">
        <authorList>
            <person name="Chen S."/>
            <person name="Walker E."/>
        </authorList>
    </citation>
    <scope>NUCLEOTIDE SEQUENCE [LARGE SCALE GENOMIC DNA]</scope>
    <source>
        <strain evidence="6">MSU</strain>
    </source>
</reference>
<reference evidence="4" key="1">
    <citation type="submission" date="2016-09" db="EMBL/GenBank/DDBJ databases">
        <authorList>
            <person name="Capua I."/>
            <person name="De Benedictis P."/>
            <person name="Joannis T."/>
            <person name="Lombin L.H."/>
            <person name="Cattoli G."/>
        </authorList>
    </citation>
    <scope>NUCLEOTIDE SEQUENCE [LARGE SCALE GENOMIC DNA]</scope>
    <source>
        <strain evidence="4">MSU</strain>
    </source>
</reference>
<evidence type="ECO:0000313" key="7">
    <source>
        <dbReference type="Proteomes" id="UP000198319"/>
    </source>
</evidence>
<keyword evidence="2" id="KW-0663">Pyridoxal phosphate</keyword>
<dbReference type="STRING" id="1278819.BHE19_21920"/>
<feature type="domain" description="Tryptophan synthase beta chain-like PALP" evidence="3">
    <location>
        <begin position="13"/>
        <end position="293"/>
    </location>
</feature>
<dbReference type="CDD" id="cd01561">
    <property type="entry name" value="CBS_like"/>
    <property type="match status" value="1"/>
</dbReference>
<sequence>MNTLLDKLYKLKKLIGNTPLYNICAEKNIFIKVEYYQLGGSIKMRSAFKVIEEAILDGSINEDTVVIESTSGNFGIALALICRKLDLKFIPVIDPCISLYKKKKLELLCSHIVQITQKDETGNYLLNRIKFIKNYLEENKNSFQPNQYKNKNCYLAYNAMMEEIKDQIDEIDYIFISVSSGATVTGLSQRIKKYFPKIKIIAVDIEGSLIFSTITKERKLPGIGASKTSDFIALADIHDHVILSEEEIISGCQKLFHEYGILAGASGGAAFYAALQNIENSEKKQNCLVIIPDSGDDYLELIDYKCFQQTSYEIH</sequence>
<evidence type="ECO:0000256" key="2">
    <source>
        <dbReference type="ARBA" id="ARBA00022898"/>
    </source>
</evidence>
<dbReference type="Proteomes" id="UP000180252">
    <property type="component" value="Unassembled WGS sequence"/>
</dbReference>
<dbReference type="InterPro" id="IPR050214">
    <property type="entry name" value="Cys_Synth/Cystath_Beta-Synth"/>
</dbReference>
<dbReference type="SUPFAM" id="SSF53686">
    <property type="entry name" value="Tryptophan synthase beta subunit-like PLP-dependent enzymes"/>
    <property type="match status" value="1"/>
</dbReference>
<dbReference type="InterPro" id="IPR036052">
    <property type="entry name" value="TrpB-like_PALP_sf"/>
</dbReference>
<dbReference type="Pfam" id="PF00291">
    <property type="entry name" value="PALP"/>
    <property type="match status" value="1"/>
</dbReference>
<evidence type="ECO:0000313" key="5">
    <source>
        <dbReference type="EMBL" id="OXB14392.1"/>
    </source>
</evidence>
<proteinExistence type="predicted"/>
<dbReference type="EMBL" id="MUHG01000038">
    <property type="protein sequence ID" value="OXB14392.1"/>
    <property type="molecule type" value="Genomic_DNA"/>
</dbReference>
<comment type="cofactor">
    <cofactor evidence="1">
        <name>pyridoxal 5'-phosphate</name>
        <dbReference type="ChEBI" id="CHEBI:597326"/>
    </cofactor>
</comment>
<evidence type="ECO:0000259" key="3">
    <source>
        <dbReference type="Pfam" id="PF00291"/>
    </source>
</evidence>
<keyword evidence="7" id="KW-1185">Reference proteome</keyword>
<dbReference type="RefSeq" id="WP_070905746.1">
    <property type="nucleotide sequence ID" value="NZ_MIKE01000007.1"/>
</dbReference>
<evidence type="ECO:0000256" key="1">
    <source>
        <dbReference type="ARBA" id="ARBA00001933"/>
    </source>
</evidence>
<dbReference type="GO" id="GO:1901605">
    <property type="term" value="P:alpha-amino acid metabolic process"/>
    <property type="evidence" value="ECO:0007669"/>
    <property type="project" value="UniProtKB-ARBA"/>
</dbReference>
<comment type="caution">
    <text evidence="4">The sequence shown here is derived from an EMBL/GenBank/DDBJ whole genome shotgun (WGS) entry which is preliminary data.</text>
</comment>
<dbReference type="EMBL" id="MIKE01000007">
    <property type="protein sequence ID" value="OHT47046.1"/>
    <property type="molecule type" value="Genomic_DNA"/>
</dbReference>
<dbReference type="InterPro" id="IPR001926">
    <property type="entry name" value="TrpB-like_PALP"/>
</dbReference>
<dbReference type="Proteomes" id="UP000198319">
    <property type="component" value="Unassembled WGS sequence"/>
</dbReference>
<dbReference type="OrthoDB" id="9808024at2"/>
<organism evidence="4 6">
    <name type="scientific">Flavobacterium tructae</name>
    <dbReference type="NCBI Taxonomy" id="1114873"/>
    <lineage>
        <taxon>Bacteria</taxon>
        <taxon>Pseudomonadati</taxon>
        <taxon>Bacteroidota</taxon>
        <taxon>Flavobacteriia</taxon>
        <taxon>Flavobacteriales</taxon>
        <taxon>Flavobacteriaceae</taxon>
        <taxon>Flavobacterium</taxon>
    </lineage>
</organism>
<gene>
    <name evidence="5" type="ORF">B0A71_21670</name>
    <name evidence="4" type="ORF">BHE19_21920</name>
</gene>